<keyword evidence="3" id="KW-1185">Reference proteome</keyword>
<dbReference type="Proteomes" id="UP000050517">
    <property type="component" value="Unassembled WGS sequence"/>
</dbReference>
<feature type="transmembrane region" description="Helical" evidence="1">
    <location>
        <begin position="154"/>
        <end position="174"/>
    </location>
</feature>
<dbReference type="InterPro" id="IPR036259">
    <property type="entry name" value="MFS_trans_sf"/>
</dbReference>
<dbReference type="InterPro" id="IPR011701">
    <property type="entry name" value="MFS"/>
</dbReference>
<evidence type="ECO:0000313" key="3">
    <source>
        <dbReference type="Proteomes" id="UP000050517"/>
    </source>
</evidence>
<dbReference type="SUPFAM" id="SSF103473">
    <property type="entry name" value="MFS general substrate transporter"/>
    <property type="match status" value="1"/>
</dbReference>
<keyword evidence="1" id="KW-0812">Transmembrane</keyword>
<evidence type="ECO:0000256" key="1">
    <source>
        <dbReference type="SAM" id="Phobius"/>
    </source>
</evidence>
<dbReference type="PANTHER" id="PTHR23534">
    <property type="entry name" value="MFS PERMEASE"/>
    <property type="match status" value="1"/>
</dbReference>
<comment type="caution">
    <text evidence="2">The sequence shown here is derived from an EMBL/GenBank/DDBJ whole genome shotgun (WGS) entry which is preliminary data.</text>
</comment>
<keyword evidence="1" id="KW-0472">Membrane</keyword>
<feature type="transmembrane region" description="Helical" evidence="1">
    <location>
        <begin position="206"/>
        <end position="230"/>
    </location>
</feature>
<organism evidence="2 3">
    <name type="scientific">Corynebacterium oculi</name>
    <dbReference type="NCBI Taxonomy" id="1544416"/>
    <lineage>
        <taxon>Bacteria</taxon>
        <taxon>Bacillati</taxon>
        <taxon>Actinomycetota</taxon>
        <taxon>Actinomycetes</taxon>
        <taxon>Mycobacteriales</taxon>
        <taxon>Corynebacteriaceae</taxon>
        <taxon>Corynebacterium</taxon>
    </lineage>
</organism>
<protein>
    <submittedName>
        <fullName evidence="2">Major Facilitator Superfamily protein</fullName>
    </submittedName>
</protein>
<sequence>MGIYQAIANYYRYVAADLFPGHENRAVSIVLSAGVAAAVAGPVLATVAATIMTPKYAGSYLLVSALAACAFLTLLGLPRGVATVGIVDSQARGQLSDKGEGVGIMTMIRHLLLRPKFIMGASVCFSGCFAMALIMSGAPLVLEKDLHASDSFRAVAMQTHMIGMYFPMLFLPLMVDRFSQVSQIVVAFSVGIGGMAIGAINSPLAVLFSLLAIGVAWAVLYGVGSSLLTTSYSADERSVARGVGELFPVAGLALGSLLAAVIVSAGGWYPLIATAAAAMAGAWLVVGRLHKAE</sequence>
<dbReference type="GO" id="GO:0022857">
    <property type="term" value="F:transmembrane transporter activity"/>
    <property type="evidence" value="ECO:0007669"/>
    <property type="project" value="InterPro"/>
</dbReference>
<dbReference type="Pfam" id="PF07690">
    <property type="entry name" value="MFS_1"/>
    <property type="match status" value="1"/>
</dbReference>
<accession>A0A0Q0YF88</accession>
<evidence type="ECO:0000313" key="2">
    <source>
        <dbReference type="EMBL" id="KQB85100.1"/>
    </source>
</evidence>
<feature type="transmembrane region" description="Helical" evidence="1">
    <location>
        <begin position="117"/>
        <end position="142"/>
    </location>
</feature>
<dbReference type="AlphaFoldDB" id="A0A0Q0YF88"/>
<reference evidence="2 3" key="1">
    <citation type="submission" date="2015-10" db="EMBL/GenBank/DDBJ databases">
        <title>Corynebacteirum lowii and Corynebacterium oculi species nova, derived from human clinical disease and and emended description of Corynebacterium mastiditis.</title>
        <authorList>
            <person name="Bernard K."/>
            <person name="Pacheco A.L."/>
            <person name="Mcdougall C."/>
            <person name="Burtx T."/>
            <person name="Weibe D."/>
            <person name="Tyler S."/>
            <person name="Olson A.B."/>
            <person name="Cnockaert M."/>
            <person name="Eguchi H."/>
            <person name="Kuwahara T."/>
            <person name="Nakayama-Imaohji H."/>
            <person name="Boudewijins M."/>
            <person name="Van Hoecke F."/>
            <person name="Bernier A.-M."/>
            <person name="Vandamme P."/>
        </authorList>
    </citation>
    <scope>NUCLEOTIDE SEQUENCE [LARGE SCALE GENOMIC DNA]</scope>
    <source>
        <strain evidence="2 3">NML 130210</strain>
    </source>
</reference>
<dbReference type="PANTHER" id="PTHR23534:SF1">
    <property type="entry name" value="MAJOR FACILITATOR SUPERFAMILY PROTEIN"/>
    <property type="match status" value="1"/>
</dbReference>
<keyword evidence="1" id="KW-1133">Transmembrane helix</keyword>
<name>A0A0Q0YF88_9CORY</name>
<feature type="transmembrane region" description="Helical" evidence="1">
    <location>
        <begin position="29"/>
        <end position="51"/>
    </location>
</feature>
<dbReference type="STRING" id="1544416.Cocul_00235"/>
<feature type="transmembrane region" description="Helical" evidence="1">
    <location>
        <begin position="268"/>
        <end position="286"/>
    </location>
</feature>
<feature type="transmembrane region" description="Helical" evidence="1">
    <location>
        <begin position="57"/>
        <end position="77"/>
    </location>
</feature>
<feature type="transmembrane region" description="Helical" evidence="1">
    <location>
        <begin position="242"/>
        <end position="262"/>
    </location>
</feature>
<dbReference type="PATRIC" id="fig|1544416.3.peg.241"/>
<feature type="transmembrane region" description="Helical" evidence="1">
    <location>
        <begin position="181"/>
        <end position="200"/>
    </location>
</feature>
<dbReference type="Gene3D" id="1.20.1250.20">
    <property type="entry name" value="MFS general substrate transporter like domains"/>
    <property type="match status" value="1"/>
</dbReference>
<dbReference type="EMBL" id="LKST01000001">
    <property type="protein sequence ID" value="KQB85100.1"/>
    <property type="molecule type" value="Genomic_DNA"/>
</dbReference>
<proteinExistence type="predicted"/>
<gene>
    <name evidence="2" type="ORF">Cocul_00235</name>
</gene>